<evidence type="ECO:0000313" key="2">
    <source>
        <dbReference type="Proteomes" id="UP000790347"/>
    </source>
</evidence>
<accession>A0A922I3W0</accession>
<gene>
    <name evidence="1" type="ORF">DERF_005225</name>
</gene>
<dbReference type="EMBL" id="ASGP02000002">
    <property type="protein sequence ID" value="KAH9521581.1"/>
    <property type="molecule type" value="Genomic_DNA"/>
</dbReference>
<comment type="caution">
    <text evidence="1">The sequence shown here is derived from an EMBL/GenBank/DDBJ whole genome shotgun (WGS) entry which is preliminary data.</text>
</comment>
<sequence length="68" mass="7988">MKVRIFGKCVPPDQLNITFPKFIKENDTLLLLLYTQIKSSSMIESNDEQIRSIIWITQQQQQKKLSYG</sequence>
<evidence type="ECO:0000313" key="1">
    <source>
        <dbReference type="EMBL" id="KAH9521581.1"/>
    </source>
</evidence>
<reference evidence="1" key="1">
    <citation type="submission" date="2013-05" db="EMBL/GenBank/DDBJ databases">
        <authorList>
            <person name="Yim A.K.Y."/>
            <person name="Chan T.F."/>
            <person name="Ji K.M."/>
            <person name="Liu X.Y."/>
            <person name="Zhou J.W."/>
            <person name="Li R.Q."/>
            <person name="Yang K.Y."/>
            <person name="Li J."/>
            <person name="Li M."/>
            <person name="Law P.T.W."/>
            <person name="Wu Y.L."/>
            <person name="Cai Z.L."/>
            <person name="Qin H."/>
            <person name="Bao Y."/>
            <person name="Leung R.K.K."/>
            <person name="Ng P.K.S."/>
            <person name="Zou J."/>
            <person name="Zhong X.J."/>
            <person name="Ran P.X."/>
            <person name="Zhong N.S."/>
            <person name="Liu Z.G."/>
            <person name="Tsui S.K.W."/>
        </authorList>
    </citation>
    <scope>NUCLEOTIDE SEQUENCE</scope>
    <source>
        <strain evidence="1">Derf</strain>
        <tissue evidence="1">Whole organism</tissue>
    </source>
</reference>
<protein>
    <submittedName>
        <fullName evidence="1">Uncharacterized protein</fullName>
    </submittedName>
</protein>
<reference evidence="1" key="2">
    <citation type="journal article" date="2022" name="Res Sq">
        <title>Comparative Genomics Reveals Insights into the Divergent Evolution of Astigmatic Mites and Household Pest Adaptations.</title>
        <authorList>
            <person name="Xiong Q."/>
            <person name="Wan A.T.-Y."/>
            <person name="Liu X.-Y."/>
            <person name="Fung C.S.-H."/>
            <person name="Xiao X."/>
            <person name="Malainual N."/>
            <person name="Hou J."/>
            <person name="Wang L."/>
            <person name="Wang M."/>
            <person name="Yang K."/>
            <person name="Cui Y."/>
            <person name="Leung E."/>
            <person name="Nong W."/>
            <person name="Shin S.-K."/>
            <person name="Au S."/>
            <person name="Jeong K.Y."/>
            <person name="Chew F.T."/>
            <person name="Hui J."/>
            <person name="Leung T.F."/>
            <person name="Tungtrongchitr A."/>
            <person name="Zhong N."/>
            <person name="Liu Z."/>
            <person name="Tsui S."/>
        </authorList>
    </citation>
    <scope>NUCLEOTIDE SEQUENCE</scope>
    <source>
        <strain evidence="1">Derf</strain>
        <tissue evidence="1">Whole organism</tissue>
    </source>
</reference>
<dbReference type="Proteomes" id="UP000790347">
    <property type="component" value="Unassembled WGS sequence"/>
</dbReference>
<organism evidence="1 2">
    <name type="scientific">Dermatophagoides farinae</name>
    <name type="common">American house dust mite</name>
    <dbReference type="NCBI Taxonomy" id="6954"/>
    <lineage>
        <taxon>Eukaryota</taxon>
        <taxon>Metazoa</taxon>
        <taxon>Ecdysozoa</taxon>
        <taxon>Arthropoda</taxon>
        <taxon>Chelicerata</taxon>
        <taxon>Arachnida</taxon>
        <taxon>Acari</taxon>
        <taxon>Acariformes</taxon>
        <taxon>Sarcoptiformes</taxon>
        <taxon>Astigmata</taxon>
        <taxon>Psoroptidia</taxon>
        <taxon>Analgoidea</taxon>
        <taxon>Pyroglyphidae</taxon>
        <taxon>Dermatophagoidinae</taxon>
        <taxon>Dermatophagoides</taxon>
    </lineage>
</organism>
<keyword evidence="2" id="KW-1185">Reference proteome</keyword>
<proteinExistence type="predicted"/>
<dbReference type="AlphaFoldDB" id="A0A922I3W0"/>
<name>A0A922I3W0_DERFA</name>